<accession>A0A1M7LDU0</accession>
<dbReference type="GO" id="GO:0016151">
    <property type="term" value="F:nickel cation binding"/>
    <property type="evidence" value="ECO:0007669"/>
    <property type="project" value="InterPro"/>
</dbReference>
<keyword evidence="2" id="KW-0533">Nickel</keyword>
<evidence type="ECO:0000256" key="1">
    <source>
        <dbReference type="ARBA" id="ARBA00022490"/>
    </source>
</evidence>
<evidence type="ECO:0000313" key="5">
    <source>
        <dbReference type="EMBL" id="SHM76100.1"/>
    </source>
</evidence>
<dbReference type="InterPro" id="IPR036118">
    <property type="entry name" value="UreE_N_sf"/>
</dbReference>
<evidence type="ECO:0000259" key="4">
    <source>
        <dbReference type="SMART" id="SM00988"/>
    </source>
</evidence>
<dbReference type="SMART" id="SM00988">
    <property type="entry name" value="UreE_N"/>
    <property type="match status" value="1"/>
</dbReference>
<reference evidence="5 6" key="1">
    <citation type="submission" date="2016-11" db="EMBL/GenBank/DDBJ databases">
        <authorList>
            <person name="Varghese N."/>
            <person name="Submissions S."/>
        </authorList>
    </citation>
    <scope>NUCLEOTIDE SEQUENCE [LARGE SCALE GENOMIC DNA]</scope>
    <source>
        <strain evidence="5 6">DSM 28249</strain>
    </source>
</reference>
<dbReference type="GO" id="GO:0005737">
    <property type="term" value="C:cytoplasm"/>
    <property type="evidence" value="ECO:0007669"/>
    <property type="project" value="InterPro"/>
</dbReference>
<dbReference type="PIRSF" id="PIRSF036402">
    <property type="entry name" value="Ureas_acces_UreE"/>
    <property type="match status" value="1"/>
</dbReference>
<dbReference type="InterPro" id="IPR012406">
    <property type="entry name" value="UreE"/>
</dbReference>
<organism evidence="5 6">
    <name type="scientific">Roseovarius litoreus</name>
    <dbReference type="NCBI Taxonomy" id="1155722"/>
    <lineage>
        <taxon>Bacteria</taxon>
        <taxon>Pseudomonadati</taxon>
        <taxon>Pseudomonadota</taxon>
        <taxon>Alphaproteobacteria</taxon>
        <taxon>Rhodobacterales</taxon>
        <taxon>Roseobacteraceae</taxon>
        <taxon>Roseovarius</taxon>
    </lineage>
</organism>
<dbReference type="EMBL" id="FRCB01000015">
    <property type="protein sequence ID" value="SHM76100.1"/>
    <property type="molecule type" value="Genomic_DNA"/>
</dbReference>
<keyword evidence="1" id="KW-0963">Cytoplasm</keyword>
<dbReference type="Proteomes" id="UP000322545">
    <property type="component" value="Unassembled WGS sequence"/>
</dbReference>
<name>A0A1M7LDU0_9RHOB</name>
<gene>
    <name evidence="5" type="ORF">SAMN05443432_11522</name>
</gene>
<keyword evidence="3" id="KW-0143">Chaperone</keyword>
<dbReference type="AlphaFoldDB" id="A0A1M7LDU0"/>
<protein>
    <submittedName>
        <fullName evidence="5">Urease accessory protein</fullName>
    </submittedName>
</protein>
<sequence>MEIYTSILGTADAPEHHDALHHLAHKHAVDVVRLSRADLARRRLRIRTDAGREVAIALPRDQKLFEGALLALKEDSALVVRVETERWIRLAPRDAAAALRLGYFCGNLHWRVRFEENDLCVAVETEEHVYLERLEGLLEEGAVTLLSDNGEAG</sequence>
<dbReference type="SUPFAM" id="SSF69287">
    <property type="entry name" value="Urease metallochaperone UreE, N-terminal domain"/>
    <property type="match status" value="1"/>
</dbReference>
<evidence type="ECO:0000256" key="3">
    <source>
        <dbReference type="ARBA" id="ARBA00023186"/>
    </source>
</evidence>
<keyword evidence="6" id="KW-1185">Reference proteome</keyword>
<dbReference type="NCBIfam" id="NF009752">
    <property type="entry name" value="PRK13261.1-2"/>
    <property type="match status" value="1"/>
</dbReference>
<evidence type="ECO:0000256" key="2">
    <source>
        <dbReference type="ARBA" id="ARBA00022596"/>
    </source>
</evidence>
<dbReference type="Pfam" id="PF02814">
    <property type="entry name" value="UreE_N"/>
    <property type="match status" value="1"/>
</dbReference>
<evidence type="ECO:0000313" key="6">
    <source>
        <dbReference type="Proteomes" id="UP000322545"/>
    </source>
</evidence>
<dbReference type="InterPro" id="IPR004029">
    <property type="entry name" value="UreE_N"/>
</dbReference>
<feature type="domain" description="UreE urease accessory N-terminal" evidence="4">
    <location>
        <begin position="13"/>
        <end position="79"/>
    </location>
</feature>
<dbReference type="Gene3D" id="2.60.260.20">
    <property type="entry name" value="Urease metallochaperone UreE, N-terminal domain"/>
    <property type="match status" value="1"/>
</dbReference>
<dbReference type="GO" id="GO:0006457">
    <property type="term" value="P:protein folding"/>
    <property type="evidence" value="ECO:0007669"/>
    <property type="project" value="InterPro"/>
</dbReference>
<proteinExistence type="predicted"/>
<dbReference type="RefSeq" id="WP_149780934.1">
    <property type="nucleotide sequence ID" value="NZ_FRCB01000015.1"/>
</dbReference>